<sequence length="188" mass="17427">MASGPLWLALLTVLALVITLLLVLARSHTSLTDRTAAVGPGTGATTGAVGSAPTGTEGAGSGTGDGGPAPGGGSVPGATGDRAPGGGQGHGDRRGPAGDPAFPAPATPPATPTPATPTPATPPPAAPAPGPPRGVNAGSGGDTATDPVGGPSPVLVLGASAVVVVTLIAVLRIRRGPAGGPDTRPPGT</sequence>
<dbReference type="AlphaFoldDB" id="A0A848DMC9"/>
<gene>
    <name evidence="3" type="ORF">HF519_20355</name>
</gene>
<keyword evidence="2" id="KW-0472">Membrane</keyword>
<evidence type="ECO:0000256" key="1">
    <source>
        <dbReference type="SAM" id="MobiDB-lite"/>
    </source>
</evidence>
<reference evidence="3 4" key="1">
    <citation type="submission" date="2020-04" db="EMBL/GenBank/DDBJ databases">
        <authorList>
            <person name="Klaysubun C."/>
            <person name="Duangmal K."/>
            <person name="Lipun K."/>
        </authorList>
    </citation>
    <scope>NUCLEOTIDE SEQUENCE [LARGE SCALE GENOMIC DNA]</scope>
    <source>
        <strain evidence="3 4">DSM 45300</strain>
    </source>
</reference>
<keyword evidence="2" id="KW-1133">Transmembrane helix</keyword>
<feature type="region of interest" description="Disordered" evidence="1">
    <location>
        <begin position="34"/>
        <end position="151"/>
    </location>
</feature>
<proteinExistence type="predicted"/>
<feature type="transmembrane region" description="Helical" evidence="2">
    <location>
        <begin position="154"/>
        <end position="171"/>
    </location>
</feature>
<accession>A0A848DMC9</accession>
<feature type="compositionally biased region" description="Low complexity" evidence="1">
    <location>
        <begin position="35"/>
        <end position="56"/>
    </location>
</feature>
<dbReference type="RefSeq" id="WP_169414576.1">
    <property type="nucleotide sequence ID" value="NZ_JAAXKZ010000086.1"/>
</dbReference>
<protein>
    <submittedName>
        <fullName evidence="3">Uncharacterized protein</fullName>
    </submittedName>
</protein>
<keyword evidence="2" id="KW-0812">Transmembrane</keyword>
<organism evidence="3 4">
    <name type="scientific">Pseudonocardia bannensis</name>
    <dbReference type="NCBI Taxonomy" id="630973"/>
    <lineage>
        <taxon>Bacteria</taxon>
        <taxon>Bacillati</taxon>
        <taxon>Actinomycetota</taxon>
        <taxon>Actinomycetes</taxon>
        <taxon>Pseudonocardiales</taxon>
        <taxon>Pseudonocardiaceae</taxon>
        <taxon>Pseudonocardia</taxon>
    </lineage>
</organism>
<keyword evidence="4" id="KW-1185">Reference proteome</keyword>
<dbReference type="Proteomes" id="UP000586918">
    <property type="component" value="Unassembled WGS sequence"/>
</dbReference>
<feature type="compositionally biased region" description="Pro residues" evidence="1">
    <location>
        <begin position="102"/>
        <end position="132"/>
    </location>
</feature>
<feature type="compositionally biased region" description="Gly residues" evidence="1">
    <location>
        <begin position="57"/>
        <end position="75"/>
    </location>
</feature>
<evidence type="ECO:0000313" key="4">
    <source>
        <dbReference type="Proteomes" id="UP000586918"/>
    </source>
</evidence>
<comment type="caution">
    <text evidence="3">The sequence shown here is derived from an EMBL/GenBank/DDBJ whole genome shotgun (WGS) entry which is preliminary data.</text>
</comment>
<dbReference type="EMBL" id="JAAXKZ010000086">
    <property type="protein sequence ID" value="NMH93882.1"/>
    <property type="molecule type" value="Genomic_DNA"/>
</dbReference>
<evidence type="ECO:0000256" key="2">
    <source>
        <dbReference type="SAM" id="Phobius"/>
    </source>
</evidence>
<evidence type="ECO:0000313" key="3">
    <source>
        <dbReference type="EMBL" id="NMH93882.1"/>
    </source>
</evidence>
<name>A0A848DMC9_9PSEU</name>